<sequence>MAAEEAREEQDGATAKRRALENMPDLREHHGAEETPSQAEFTTVYDTIDQMEARLNEAKGTMFSPSQVKIDRDEFLEQLEALKAMLPIQLERASALMRAAEQRLESAQSQANMIISSAQSRAQDMIAQADEQVKFLTGQENVTQLARDRARSILDKAQANADRLTQGADRYCIGVMNDLMEQLHKVERNVDGGIKVLQDRQQAAAEDLPHLDEDDYPQN</sequence>
<dbReference type="EMBL" id="JGYV01000009">
    <property type="protein sequence ID" value="KFI63227.1"/>
    <property type="molecule type" value="Genomic_DNA"/>
</dbReference>
<evidence type="ECO:0008006" key="4">
    <source>
        <dbReference type="Google" id="ProtNLM"/>
    </source>
</evidence>
<dbReference type="AlphaFoldDB" id="A0A087AWS7"/>
<comment type="caution">
    <text evidence="2">The sequence shown here is derived from an EMBL/GenBank/DDBJ whole genome shotgun (WGS) entry which is preliminary data.</text>
</comment>
<feature type="compositionally biased region" description="Basic and acidic residues" evidence="1">
    <location>
        <begin position="18"/>
        <end position="33"/>
    </location>
</feature>
<dbReference type="OrthoDB" id="3239773at2"/>
<protein>
    <recommendedName>
        <fullName evidence="4">Cell division initiation protein</fullName>
    </recommendedName>
</protein>
<dbReference type="eggNOG" id="ENOG5033EHP">
    <property type="taxonomic scope" value="Bacteria"/>
</dbReference>
<evidence type="ECO:0000313" key="2">
    <source>
        <dbReference type="EMBL" id="KFI63227.1"/>
    </source>
</evidence>
<evidence type="ECO:0000313" key="3">
    <source>
        <dbReference type="Proteomes" id="UP000029067"/>
    </source>
</evidence>
<proteinExistence type="predicted"/>
<gene>
    <name evidence="2" type="ORF">BCUN_1154</name>
</gene>
<evidence type="ECO:0000256" key="1">
    <source>
        <dbReference type="SAM" id="MobiDB-lite"/>
    </source>
</evidence>
<dbReference type="RefSeq" id="WP_051920866.1">
    <property type="nucleotide sequence ID" value="NZ_JGYV01000009.1"/>
</dbReference>
<organism evidence="2 3">
    <name type="scientific">Bifidobacterium cuniculi</name>
    <dbReference type="NCBI Taxonomy" id="1688"/>
    <lineage>
        <taxon>Bacteria</taxon>
        <taxon>Bacillati</taxon>
        <taxon>Actinomycetota</taxon>
        <taxon>Actinomycetes</taxon>
        <taxon>Bifidobacteriales</taxon>
        <taxon>Bifidobacteriaceae</taxon>
        <taxon>Bifidobacterium</taxon>
    </lineage>
</organism>
<name>A0A087AWS7_9BIFI</name>
<dbReference type="Proteomes" id="UP000029067">
    <property type="component" value="Unassembled WGS sequence"/>
</dbReference>
<feature type="region of interest" description="Disordered" evidence="1">
    <location>
        <begin position="1"/>
        <end position="37"/>
    </location>
</feature>
<dbReference type="STRING" id="1688.BCUN_1154"/>
<accession>A0A087AWS7</accession>
<reference evidence="2 3" key="1">
    <citation type="submission" date="2014-03" db="EMBL/GenBank/DDBJ databases">
        <title>Genomics of Bifidobacteria.</title>
        <authorList>
            <person name="Ventura M."/>
            <person name="Milani C."/>
            <person name="Lugli G.A."/>
        </authorList>
    </citation>
    <scope>NUCLEOTIDE SEQUENCE [LARGE SCALE GENOMIC DNA]</scope>
    <source>
        <strain evidence="2 3">LMG 10738</strain>
    </source>
</reference>
<keyword evidence="3" id="KW-1185">Reference proteome</keyword>